<feature type="compositionally biased region" description="Basic and acidic residues" evidence="1">
    <location>
        <begin position="80"/>
        <end position="125"/>
    </location>
</feature>
<gene>
    <name evidence="2" type="ORF">OS493_031876</name>
</gene>
<feature type="region of interest" description="Disordered" evidence="1">
    <location>
        <begin position="80"/>
        <end position="126"/>
    </location>
</feature>
<accession>A0A9W9Y9U9</accession>
<reference evidence="2" key="1">
    <citation type="submission" date="2023-01" db="EMBL/GenBank/DDBJ databases">
        <title>Genome assembly of the deep-sea coral Lophelia pertusa.</title>
        <authorList>
            <person name="Herrera S."/>
            <person name="Cordes E."/>
        </authorList>
    </citation>
    <scope>NUCLEOTIDE SEQUENCE</scope>
    <source>
        <strain evidence="2">USNM1676648</strain>
        <tissue evidence="2">Polyp</tissue>
    </source>
</reference>
<dbReference type="OrthoDB" id="5977670at2759"/>
<organism evidence="2 3">
    <name type="scientific">Desmophyllum pertusum</name>
    <dbReference type="NCBI Taxonomy" id="174260"/>
    <lineage>
        <taxon>Eukaryota</taxon>
        <taxon>Metazoa</taxon>
        <taxon>Cnidaria</taxon>
        <taxon>Anthozoa</taxon>
        <taxon>Hexacorallia</taxon>
        <taxon>Scleractinia</taxon>
        <taxon>Caryophylliina</taxon>
        <taxon>Caryophylliidae</taxon>
        <taxon>Desmophyllum</taxon>
    </lineage>
</organism>
<comment type="caution">
    <text evidence="2">The sequence shown here is derived from an EMBL/GenBank/DDBJ whole genome shotgun (WGS) entry which is preliminary data.</text>
</comment>
<evidence type="ECO:0000313" key="2">
    <source>
        <dbReference type="EMBL" id="KAJ7323401.1"/>
    </source>
</evidence>
<proteinExistence type="predicted"/>
<protein>
    <submittedName>
        <fullName evidence="2">Uncharacterized protein</fullName>
    </submittedName>
</protein>
<dbReference type="EMBL" id="MU827815">
    <property type="protein sequence ID" value="KAJ7323401.1"/>
    <property type="molecule type" value="Genomic_DNA"/>
</dbReference>
<keyword evidence="3" id="KW-1185">Reference proteome</keyword>
<dbReference type="Proteomes" id="UP001163046">
    <property type="component" value="Unassembled WGS sequence"/>
</dbReference>
<evidence type="ECO:0000313" key="3">
    <source>
        <dbReference type="Proteomes" id="UP001163046"/>
    </source>
</evidence>
<dbReference type="AlphaFoldDB" id="A0A9W9Y9U9"/>
<evidence type="ECO:0000256" key="1">
    <source>
        <dbReference type="SAM" id="MobiDB-lite"/>
    </source>
</evidence>
<sequence length="311" mass="35579">MALVSVSSKCFKAVETALAAVKSGDICRSMVTLKSIKQDGLLLQREASVLLNRLRQAVGEHQQKEEGLTRQMNELYHDQMQHEKRKTELETKKSSLTNEKERSNQSKQEASRRYRQAEKEKRDAEENVTNWRNIGGCLFMARSLLCGNLLKKMEIRQMLPTEKWNVMKEISRQQTVILHGPTLAFLRKNMLCFDSLAEKNIKDILGKVENLKRRREECHKNLGDVKSMVAFIMQAETFWNEVVALTKAATVKTEHIQRIVAMAAKQNTATILKSKGTQIMTSSFKECWMEVTEMITSEDNNVVLNGEVVLS</sequence>
<name>A0A9W9Y9U9_9CNID</name>